<feature type="region of interest" description="Disordered" evidence="1">
    <location>
        <begin position="237"/>
        <end position="304"/>
    </location>
</feature>
<feature type="compositionally biased region" description="Polar residues" evidence="1">
    <location>
        <begin position="250"/>
        <end position="261"/>
    </location>
</feature>
<accession>A0A4Y9ZYE0</accession>
<feature type="compositionally biased region" description="Basic and acidic residues" evidence="1">
    <location>
        <begin position="162"/>
        <end position="174"/>
    </location>
</feature>
<name>A0A4Y9ZYE0_9AGAM</name>
<feature type="region of interest" description="Disordered" evidence="1">
    <location>
        <begin position="328"/>
        <end position="357"/>
    </location>
</feature>
<organism evidence="2 3">
    <name type="scientific">Hericium alpestre</name>
    <dbReference type="NCBI Taxonomy" id="135208"/>
    <lineage>
        <taxon>Eukaryota</taxon>
        <taxon>Fungi</taxon>
        <taxon>Dikarya</taxon>
        <taxon>Basidiomycota</taxon>
        <taxon>Agaricomycotina</taxon>
        <taxon>Agaricomycetes</taxon>
        <taxon>Russulales</taxon>
        <taxon>Hericiaceae</taxon>
        <taxon>Hericium</taxon>
    </lineage>
</organism>
<dbReference type="Proteomes" id="UP000298061">
    <property type="component" value="Unassembled WGS sequence"/>
</dbReference>
<evidence type="ECO:0008006" key="4">
    <source>
        <dbReference type="Google" id="ProtNLM"/>
    </source>
</evidence>
<reference evidence="2 3" key="1">
    <citation type="submission" date="2019-02" db="EMBL/GenBank/DDBJ databases">
        <title>Genome sequencing of the rare red list fungi Hericium alpestre (H. flagellum).</title>
        <authorList>
            <person name="Buettner E."/>
            <person name="Kellner H."/>
        </authorList>
    </citation>
    <scope>NUCLEOTIDE SEQUENCE [LARGE SCALE GENOMIC DNA]</scope>
    <source>
        <strain evidence="2 3">DSM 108284</strain>
    </source>
</reference>
<evidence type="ECO:0000256" key="1">
    <source>
        <dbReference type="SAM" id="MobiDB-lite"/>
    </source>
</evidence>
<dbReference type="STRING" id="135208.A0A4Y9ZYE0"/>
<comment type="caution">
    <text evidence="2">The sequence shown here is derived from an EMBL/GenBank/DDBJ whole genome shotgun (WGS) entry which is preliminary data.</text>
</comment>
<protein>
    <recommendedName>
        <fullName evidence="4">Essential protein Yae1 N-terminal domain-containing protein</fullName>
    </recommendedName>
</protein>
<sequence>MHPTSHTTYPHPATHHYLQTQNGNTVHAYVITGKSETYQGVRPENEAHADDEHMQYIPHGTIPVQHAPCPTSHVSHMHVVNPHDMPEPPTYTAQPHATTNGRENEVGAHGEGLYRTNAGLTATLVALTACIPVHGPPDMFFACHTPVLVHTDPRIAVSHKLTKDAVDSKPHADPQRPTARRATLIDEIDEDLLAHIRGASEERGWQGGWDAGEIHRRAEGYCKGCEVAKCKVSTTSHIPDTVSPAAHPTMPSTPHSDSTHSVPRPSPIEQSPAPGFEPGLSLTTPADEPREAHDANANSVSTSNDVRPQWATSLFELNPNLFHKILDQGKRKGRKAGRIEGREEGYKEGHEEGYREGHEDGLKEGLVQAAERQEEGFREGWGIGKKRGMLEGREKGFQEGKSIGLKTGRVLILAEVHDISLISAAVQTAALHSPPHADMFLQTDSTTAHADASLQTEDTPDVQLPPVPMHIESAAQTMATMSLY</sequence>
<feature type="region of interest" description="Disordered" evidence="1">
    <location>
        <begin position="162"/>
        <end position="181"/>
    </location>
</feature>
<feature type="compositionally biased region" description="Basic and acidic residues" evidence="1">
    <location>
        <begin position="337"/>
        <end position="357"/>
    </location>
</feature>
<dbReference type="AlphaFoldDB" id="A0A4Y9ZYE0"/>
<proteinExistence type="predicted"/>
<dbReference type="OrthoDB" id="2135488at2759"/>
<keyword evidence="3" id="KW-1185">Reference proteome</keyword>
<evidence type="ECO:0000313" key="3">
    <source>
        <dbReference type="Proteomes" id="UP000298061"/>
    </source>
</evidence>
<gene>
    <name evidence="2" type="ORF">EWM64_g5574</name>
</gene>
<evidence type="ECO:0000313" key="2">
    <source>
        <dbReference type="EMBL" id="TFY78438.1"/>
    </source>
</evidence>
<dbReference type="EMBL" id="SFCI01000681">
    <property type="protein sequence ID" value="TFY78438.1"/>
    <property type="molecule type" value="Genomic_DNA"/>
</dbReference>